<dbReference type="Pfam" id="PF01637">
    <property type="entry name" value="ATPase_2"/>
    <property type="match status" value="1"/>
</dbReference>
<feature type="domain" description="DUF234" evidence="2">
    <location>
        <begin position="315"/>
        <end position="419"/>
    </location>
</feature>
<organism evidence="3 4">
    <name type="scientific">Bifidobacterium moraviense</name>
    <dbReference type="NCBI Taxonomy" id="2675323"/>
    <lineage>
        <taxon>Bacteria</taxon>
        <taxon>Bacillati</taxon>
        <taxon>Actinomycetota</taxon>
        <taxon>Actinomycetes</taxon>
        <taxon>Bifidobacteriales</taxon>
        <taxon>Bifidobacteriaceae</taxon>
        <taxon>Bifidobacterium</taxon>
    </lineage>
</organism>
<sequence>MFVGREHELEVLRGLYARDRFDMVVVYGRRRVGKTSLIDEFVRGRRVLYFTALQQSSALNLRGFSEAVYRFFGMPDLLPAFGSWQDAFSFVAQRARQSPREPWVLVFDEFPYAAAAEPSLPSVLQIAIDHGLKDTCVTMVLSGSNEGFMESRVLGSKSPLYGRRTAQIHLQPFDYLDAARFLPDATPEDRVRYYATFGGTPYYLALLDPSASYEDNVRALMYDKLGLLYEEPMMLLRQELREPGQYYSVLQAIASGSSTPKAIAEHAGVEANATGGYLRTLEGLNLVRRQVPFGDDPAKSRKGMYVVDDPFFAYWFRFVGRNADAIERSAETGGAVAKRVSESPAFATYVGQRFETVCLQWLARANGRDGLPFLATRFGKWWGTDPRAREQTDIDVIAADPESRSILLGECKWRNAFNETQALDALRARTGLVRGYADHHYALFTRNPVSPATRAKCDADGTLLVDAERLYRDL</sequence>
<dbReference type="GO" id="GO:0005524">
    <property type="term" value="F:ATP binding"/>
    <property type="evidence" value="ECO:0007669"/>
    <property type="project" value="InterPro"/>
</dbReference>
<dbReference type="InterPro" id="IPR004256">
    <property type="entry name" value="DUF234"/>
</dbReference>
<evidence type="ECO:0000313" key="3">
    <source>
        <dbReference type="EMBL" id="NMN01355.1"/>
    </source>
</evidence>
<feature type="domain" description="ATPase" evidence="1">
    <location>
        <begin position="2"/>
        <end position="206"/>
    </location>
</feature>
<comment type="caution">
    <text evidence="3">The sequence shown here is derived from an EMBL/GenBank/DDBJ whole genome shotgun (WGS) entry which is preliminary data.</text>
</comment>
<dbReference type="PANTHER" id="PTHR34704">
    <property type="entry name" value="ATPASE"/>
    <property type="match status" value="1"/>
</dbReference>
<dbReference type="AlphaFoldDB" id="A0A7Y0F3I6"/>
<evidence type="ECO:0000313" key="4">
    <source>
        <dbReference type="Proteomes" id="UP000588277"/>
    </source>
</evidence>
<proteinExistence type="predicted"/>
<dbReference type="SUPFAM" id="SSF52540">
    <property type="entry name" value="P-loop containing nucleoside triphosphate hydrolases"/>
    <property type="match status" value="1"/>
</dbReference>
<dbReference type="Pfam" id="PF03008">
    <property type="entry name" value="DUF234"/>
    <property type="match status" value="1"/>
</dbReference>
<dbReference type="Proteomes" id="UP000588277">
    <property type="component" value="Unassembled WGS sequence"/>
</dbReference>
<keyword evidence="4" id="KW-1185">Reference proteome</keyword>
<accession>A0A7Y0F3I6</accession>
<evidence type="ECO:0000259" key="2">
    <source>
        <dbReference type="Pfam" id="PF03008"/>
    </source>
</evidence>
<dbReference type="PANTHER" id="PTHR34704:SF2">
    <property type="entry name" value="ATPASE"/>
    <property type="match status" value="1"/>
</dbReference>
<name>A0A7Y0F3I6_9BIFI</name>
<dbReference type="SUPFAM" id="SSF52980">
    <property type="entry name" value="Restriction endonuclease-like"/>
    <property type="match status" value="1"/>
</dbReference>
<dbReference type="EMBL" id="JAAIIH010000026">
    <property type="protein sequence ID" value="NMN01355.1"/>
    <property type="molecule type" value="Genomic_DNA"/>
</dbReference>
<evidence type="ECO:0000259" key="1">
    <source>
        <dbReference type="Pfam" id="PF01637"/>
    </source>
</evidence>
<protein>
    <submittedName>
        <fullName evidence="3">ATPase</fullName>
    </submittedName>
</protein>
<dbReference type="InterPro" id="IPR011335">
    <property type="entry name" value="Restrct_endonuc-II-like"/>
</dbReference>
<gene>
    <name evidence="3" type="ORF">G1C96_1946</name>
</gene>
<reference evidence="3 4" key="1">
    <citation type="submission" date="2020-02" db="EMBL/GenBank/DDBJ databases">
        <title>Characterization of phylogenetic diversity of novel bifidobacterial species isolated in Czech ZOOs.</title>
        <authorList>
            <person name="Lugli G.A."/>
            <person name="Vera N.B."/>
            <person name="Ventura M."/>
        </authorList>
    </citation>
    <scope>NUCLEOTIDE SEQUENCE [LARGE SCALE GENOMIC DNA]</scope>
    <source>
        <strain evidence="3 4">DSM 109958</strain>
    </source>
</reference>
<dbReference type="RefSeq" id="WP_169276426.1">
    <property type="nucleotide sequence ID" value="NZ_JAAIIH010000026.1"/>
</dbReference>
<dbReference type="Gene3D" id="3.40.50.300">
    <property type="entry name" value="P-loop containing nucleotide triphosphate hydrolases"/>
    <property type="match status" value="1"/>
</dbReference>
<dbReference type="InterPro" id="IPR011579">
    <property type="entry name" value="ATPase_dom"/>
</dbReference>
<dbReference type="InterPro" id="IPR027417">
    <property type="entry name" value="P-loop_NTPase"/>
</dbReference>